<organism evidence="1 2">
    <name type="scientific">Chaenocephalus aceratus</name>
    <name type="common">Blackfin icefish</name>
    <name type="synonym">Chaenichthys aceratus</name>
    <dbReference type="NCBI Taxonomy" id="36190"/>
    <lineage>
        <taxon>Eukaryota</taxon>
        <taxon>Metazoa</taxon>
        <taxon>Chordata</taxon>
        <taxon>Craniata</taxon>
        <taxon>Vertebrata</taxon>
        <taxon>Euteleostomi</taxon>
        <taxon>Actinopterygii</taxon>
        <taxon>Neopterygii</taxon>
        <taxon>Teleostei</taxon>
        <taxon>Neoteleostei</taxon>
        <taxon>Acanthomorphata</taxon>
        <taxon>Eupercaria</taxon>
        <taxon>Perciformes</taxon>
        <taxon>Notothenioidei</taxon>
        <taxon>Channichthyidae</taxon>
        <taxon>Chaenocephalus</taxon>
    </lineage>
</organism>
<gene>
    <name evidence="1" type="ORF">KUCAC02_008272</name>
</gene>
<sequence length="67" mass="7805">MLFISPYALRWSPHWLLLLLRLLLLYCSVLTCCEAFITMLRTDPNTPAFFRYVDCPRVSVPGIDTIQ</sequence>
<protein>
    <submittedName>
        <fullName evidence="1">Uncharacterized protein</fullName>
    </submittedName>
</protein>
<accession>A0ACB9X7Z0</accession>
<name>A0ACB9X7Z0_CHAAC</name>
<evidence type="ECO:0000313" key="1">
    <source>
        <dbReference type="EMBL" id="KAI4822743.1"/>
    </source>
</evidence>
<dbReference type="Proteomes" id="UP001057452">
    <property type="component" value="Chromosome 8"/>
</dbReference>
<dbReference type="EMBL" id="CM043792">
    <property type="protein sequence ID" value="KAI4822743.1"/>
    <property type="molecule type" value="Genomic_DNA"/>
</dbReference>
<reference evidence="1" key="1">
    <citation type="submission" date="2022-05" db="EMBL/GenBank/DDBJ databases">
        <title>Chromosome-level genome of Chaenocephalus aceratus.</title>
        <authorList>
            <person name="Park H."/>
        </authorList>
    </citation>
    <scope>NUCLEOTIDE SEQUENCE</scope>
    <source>
        <strain evidence="1">KU_202001</strain>
    </source>
</reference>
<proteinExistence type="predicted"/>
<keyword evidence="2" id="KW-1185">Reference proteome</keyword>
<evidence type="ECO:0000313" key="2">
    <source>
        <dbReference type="Proteomes" id="UP001057452"/>
    </source>
</evidence>
<comment type="caution">
    <text evidence="1">The sequence shown here is derived from an EMBL/GenBank/DDBJ whole genome shotgun (WGS) entry which is preliminary data.</text>
</comment>